<dbReference type="InterPro" id="IPR016651">
    <property type="entry name" value="LCMT1"/>
</dbReference>
<keyword evidence="8 16" id="KW-0808">Transferase</keyword>
<comment type="similarity">
    <text evidence="3">Belongs to the FUN14 family.</text>
</comment>
<evidence type="ECO:0000256" key="13">
    <source>
        <dbReference type="ARBA" id="ARBA00029681"/>
    </source>
</evidence>
<dbReference type="Proteomes" id="UP000002748">
    <property type="component" value="Unassembled WGS sequence"/>
</dbReference>
<evidence type="ECO:0000313" key="16">
    <source>
        <dbReference type="EMBL" id="EJT51789.1"/>
    </source>
</evidence>
<evidence type="ECO:0000256" key="2">
    <source>
        <dbReference type="ARBA" id="ARBA00004370"/>
    </source>
</evidence>
<keyword evidence="12" id="KW-0472">Membrane</keyword>
<feature type="compositionally biased region" description="Low complexity" evidence="15">
    <location>
        <begin position="271"/>
        <end position="290"/>
    </location>
</feature>
<evidence type="ECO:0000313" key="17">
    <source>
        <dbReference type="Proteomes" id="UP000002748"/>
    </source>
</evidence>
<evidence type="ECO:0000256" key="7">
    <source>
        <dbReference type="ARBA" id="ARBA00022603"/>
    </source>
</evidence>
<proteinExistence type="inferred from homology"/>
<gene>
    <name evidence="16" type="ORF">A1Q1_07020</name>
</gene>
<dbReference type="Pfam" id="PF04072">
    <property type="entry name" value="LCM"/>
    <property type="match status" value="1"/>
</dbReference>
<evidence type="ECO:0000256" key="9">
    <source>
        <dbReference type="ARBA" id="ARBA00022691"/>
    </source>
</evidence>
<dbReference type="Pfam" id="PF04930">
    <property type="entry name" value="FUN14"/>
    <property type="match status" value="1"/>
</dbReference>
<comment type="caution">
    <text evidence="16">The sequence shown here is derived from an EMBL/GenBank/DDBJ whole genome shotgun (WGS) entry which is preliminary data.</text>
</comment>
<dbReference type="InterPro" id="IPR029063">
    <property type="entry name" value="SAM-dependent_MTases_sf"/>
</dbReference>
<organism evidence="16 17">
    <name type="scientific">Trichosporon asahii var. asahii (strain ATCC 90039 / CBS 2479 / JCM 2466 / KCTC 7840 / NBRC 103889/ NCYC 2677 / UAMH 7654)</name>
    <name type="common">Yeast</name>
    <dbReference type="NCBI Taxonomy" id="1186058"/>
    <lineage>
        <taxon>Eukaryota</taxon>
        <taxon>Fungi</taxon>
        <taxon>Dikarya</taxon>
        <taxon>Basidiomycota</taxon>
        <taxon>Agaricomycotina</taxon>
        <taxon>Tremellomycetes</taxon>
        <taxon>Trichosporonales</taxon>
        <taxon>Trichosporonaceae</taxon>
        <taxon>Trichosporon</taxon>
    </lineage>
</organism>
<dbReference type="OrthoDB" id="203237at2759"/>
<accession>J6F462</accession>
<dbReference type="RefSeq" id="XP_014182744.1">
    <property type="nucleotide sequence ID" value="XM_014327269.1"/>
</dbReference>
<dbReference type="InterPro" id="IPR007213">
    <property type="entry name" value="Ppm1/Ppm2/Tcmp"/>
</dbReference>
<dbReference type="GeneID" id="25990532"/>
<dbReference type="AlphaFoldDB" id="J6F462"/>
<name>J6F462_TRIAS</name>
<comment type="subcellular location">
    <subcellularLocation>
        <location evidence="2">Membrane</location>
    </subcellularLocation>
</comment>
<evidence type="ECO:0000256" key="10">
    <source>
        <dbReference type="ARBA" id="ARBA00022692"/>
    </source>
</evidence>
<dbReference type="PANTHER" id="PTHR13600:SF21">
    <property type="entry name" value="LEUCINE CARBOXYL METHYLTRANSFERASE 1"/>
    <property type="match status" value="1"/>
</dbReference>
<dbReference type="KEGG" id="tasa:A1Q1_07020"/>
<evidence type="ECO:0000256" key="1">
    <source>
        <dbReference type="ARBA" id="ARBA00000724"/>
    </source>
</evidence>
<protein>
    <recommendedName>
        <fullName evidence="6">Leucine carboxyl methyltransferase 1</fullName>
        <ecNumber evidence="5">2.1.1.233</ecNumber>
    </recommendedName>
    <alternativeName>
        <fullName evidence="13">Protein phosphatase methyltransferase 1</fullName>
    </alternativeName>
    <alternativeName>
        <fullName evidence="14">[Phosphatase 2A protein]-leucine-carboxy methyltransferase 1</fullName>
    </alternativeName>
</protein>
<comment type="similarity">
    <text evidence="4">Belongs to the methyltransferase superfamily. LCMT family.</text>
</comment>
<dbReference type="InterPro" id="IPR007014">
    <property type="entry name" value="FUN14"/>
</dbReference>
<dbReference type="GO" id="GO:0016020">
    <property type="term" value="C:membrane"/>
    <property type="evidence" value="ECO:0007669"/>
    <property type="project" value="UniProtKB-SubCell"/>
</dbReference>
<keyword evidence="9" id="KW-0949">S-adenosyl-L-methionine</keyword>
<dbReference type="HOGENOM" id="CLU_460921_0_0_1"/>
<dbReference type="SUPFAM" id="SSF53335">
    <property type="entry name" value="S-adenosyl-L-methionine-dependent methyltransferases"/>
    <property type="match status" value="1"/>
</dbReference>
<dbReference type="GO" id="GO:0018423">
    <property type="term" value="F:protein C-terminal leucine carboxyl O-methyltransferase activity"/>
    <property type="evidence" value="ECO:0007669"/>
    <property type="project" value="UniProtKB-EC"/>
</dbReference>
<evidence type="ECO:0000256" key="6">
    <source>
        <dbReference type="ARBA" id="ARBA00017497"/>
    </source>
</evidence>
<keyword evidence="11" id="KW-1133">Transmembrane helix</keyword>
<evidence type="ECO:0000256" key="8">
    <source>
        <dbReference type="ARBA" id="ARBA00022679"/>
    </source>
</evidence>
<dbReference type="Gene3D" id="3.40.50.150">
    <property type="entry name" value="Vaccinia Virus protein VP39"/>
    <property type="match status" value="1"/>
</dbReference>
<feature type="region of interest" description="Disordered" evidence="15">
    <location>
        <begin position="233"/>
        <end position="293"/>
    </location>
</feature>
<feature type="compositionally biased region" description="Pro residues" evidence="15">
    <location>
        <begin position="239"/>
        <end position="266"/>
    </location>
</feature>
<keyword evidence="7 16" id="KW-0489">Methyltransferase</keyword>
<evidence type="ECO:0000256" key="15">
    <source>
        <dbReference type="SAM" id="MobiDB-lite"/>
    </source>
</evidence>
<evidence type="ECO:0000256" key="11">
    <source>
        <dbReference type="ARBA" id="ARBA00022989"/>
    </source>
</evidence>
<sequence>MPSNGPRFAGSKFQQQFTRFQPKAISVARSAPRQQGGWKNAYMYTIGLGVAAYTFAPRKVRLDSAYANPPVVERKTVVVEDEPPVESSVNLTQLTFGTVCGICAGVFVKKGFKALAFLLGGLFVLLQSKSYVKVDWAKVNKSYDGLLGHVDEKGVVSYPTVQSVFQGFVDFLTANFQLIPSKGNAVSRQRSHALGSGSLATCTTTMHQLDDCERLESGDPASADRRHVNRRASTFEPSIPSPHPTMQPPPVPPFRRPGPPGPPGAPGGPGMMRSPAVPGARQQGAPAGGDDAIRATDDDAALSRISAVQAGYLEDPFASVVYKLKLGERAKKAPLINVGTHHRTWALDAVIDSFTRGQAKAQIVSLGAGSDTRFWRMKSKPSECEIKYVEVDFPHLTAAKAQRVARNRHLAEALGPGPKPYTVAHGGAALHSSHYDLVPVDLRNIAALETELAPLLDTSVPTLLISECVFCYMTPAQGDAVMKWFLERFPQTAAVAYEMVGLKVMKRNLAARNLSLPGAMDSQDAYAQRLRGLGYEDAGARSLWEVRESLVPKEELARISKLQILDEIEELRLVLSHYCVVWASRGMSGVGL</sequence>
<evidence type="ECO:0000256" key="12">
    <source>
        <dbReference type="ARBA" id="ARBA00023136"/>
    </source>
</evidence>
<dbReference type="EMBL" id="ALBS01000047">
    <property type="protein sequence ID" value="EJT51789.1"/>
    <property type="molecule type" value="Genomic_DNA"/>
</dbReference>
<evidence type="ECO:0000256" key="3">
    <source>
        <dbReference type="ARBA" id="ARBA00009160"/>
    </source>
</evidence>
<comment type="catalytic activity">
    <reaction evidence="1">
        <text>[phosphatase 2A protein]-C-terminal L-leucine + S-adenosyl-L-methionine = [phosphatase 2A protein]-C-terminal L-leucine methyl ester + S-adenosyl-L-homocysteine</text>
        <dbReference type="Rhea" id="RHEA:48544"/>
        <dbReference type="Rhea" id="RHEA-COMP:12134"/>
        <dbReference type="Rhea" id="RHEA-COMP:12135"/>
        <dbReference type="ChEBI" id="CHEBI:57856"/>
        <dbReference type="ChEBI" id="CHEBI:59789"/>
        <dbReference type="ChEBI" id="CHEBI:90516"/>
        <dbReference type="ChEBI" id="CHEBI:90517"/>
        <dbReference type="EC" id="2.1.1.233"/>
    </reaction>
</comment>
<evidence type="ECO:0000256" key="14">
    <source>
        <dbReference type="ARBA" id="ARBA00032526"/>
    </source>
</evidence>
<evidence type="ECO:0000256" key="5">
    <source>
        <dbReference type="ARBA" id="ARBA00012834"/>
    </source>
</evidence>
<keyword evidence="10" id="KW-0812">Transmembrane</keyword>
<reference evidence="16 17" key="1">
    <citation type="journal article" date="2012" name="Eukaryot. Cell">
        <title>Draft genome sequence of CBS 2479, the standard type strain of Trichosporon asahii.</title>
        <authorList>
            <person name="Yang R.Y."/>
            <person name="Li H.T."/>
            <person name="Zhu H."/>
            <person name="Zhou G.P."/>
            <person name="Wang M."/>
            <person name="Wang L."/>
        </authorList>
    </citation>
    <scope>NUCLEOTIDE SEQUENCE [LARGE SCALE GENOMIC DNA]</scope>
    <source>
        <strain evidence="17">ATCC 90039 / CBS 2479 / JCM 2466 / KCTC 7840 / NCYC 2677 / UAMH 7654</strain>
    </source>
</reference>
<dbReference type="PANTHER" id="PTHR13600">
    <property type="entry name" value="LEUCINE CARBOXYL METHYLTRANSFERASE"/>
    <property type="match status" value="1"/>
</dbReference>
<dbReference type="EC" id="2.1.1.233" evidence="5"/>
<dbReference type="VEuPathDB" id="FungiDB:A1Q1_07020"/>
<dbReference type="GO" id="GO:0032259">
    <property type="term" value="P:methylation"/>
    <property type="evidence" value="ECO:0007669"/>
    <property type="project" value="UniProtKB-KW"/>
</dbReference>
<evidence type="ECO:0000256" key="4">
    <source>
        <dbReference type="ARBA" id="ARBA00010703"/>
    </source>
</evidence>